<sequence length="269" mass="30976">MKKFLLSIFVTLVLISIVSSCENLIEYSPYQAGVGSYGKQGNLQSIRGLENGSHAEFKPFKIALIGDSHTFYDDFQLQIKALNKMDSIDFVVHNGDITLSGIYREFVWFEDITKDLNHPLITLIGNHDFLSNGEYIYKDMFGPFNFTLDYNNCRFVFFDDTIWEKNVEDPDFKWLKNACSVGDDITHIFVFAHIPPWSKQFSVGNHYLYNKIIEDQNVSLSVHGHTHSYFYGKREDSDVPFLVTGDTEDRQIVVLDVQADTLMVSRESF</sequence>
<dbReference type="PANTHER" id="PTHR43143">
    <property type="entry name" value="METALLOPHOSPHOESTERASE, CALCINEURIN SUPERFAMILY"/>
    <property type="match status" value="1"/>
</dbReference>
<proteinExistence type="predicted"/>
<dbReference type="InterPro" id="IPR004843">
    <property type="entry name" value="Calcineurin-like_PHP"/>
</dbReference>
<feature type="domain" description="Calcineurin-like phosphoesterase" evidence="1">
    <location>
        <begin position="60"/>
        <end position="229"/>
    </location>
</feature>
<dbReference type="PROSITE" id="PS51257">
    <property type="entry name" value="PROKAR_LIPOPROTEIN"/>
    <property type="match status" value="1"/>
</dbReference>
<dbReference type="CDD" id="cd00838">
    <property type="entry name" value="MPP_superfamily"/>
    <property type="match status" value="1"/>
</dbReference>
<evidence type="ECO:0000313" key="2">
    <source>
        <dbReference type="EMBL" id="PWE00556.1"/>
    </source>
</evidence>
<gene>
    <name evidence="2" type="ORF">DDZ16_06215</name>
</gene>
<dbReference type="PANTHER" id="PTHR43143:SF1">
    <property type="entry name" value="SERINE_THREONINE-PROTEIN PHOSPHATASE CPPED1"/>
    <property type="match status" value="1"/>
</dbReference>
<dbReference type="RefSeq" id="WP_109263595.1">
    <property type="nucleotide sequence ID" value="NZ_QEWP01000003.1"/>
</dbReference>
<accession>A0A2U2BBW3</accession>
<dbReference type="OrthoDB" id="5464520at2"/>
<name>A0A2U2BBW3_9BACT</name>
<reference evidence="2 3" key="1">
    <citation type="submission" date="2018-05" db="EMBL/GenBank/DDBJ databases">
        <title>Marinilabilia rubrum sp. nov., isolated from saltern sediment.</title>
        <authorList>
            <person name="Zhang R."/>
        </authorList>
    </citation>
    <scope>NUCLEOTIDE SEQUENCE [LARGE SCALE GENOMIC DNA]</scope>
    <source>
        <strain evidence="2 3">WTE16</strain>
    </source>
</reference>
<evidence type="ECO:0000313" key="3">
    <source>
        <dbReference type="Proteomes" id="UP000244956"/>
    </source>
</evidence>
<dbReference type="InterPro" id="IPR029052">
    <property type="entry name" value="Metallo-depent_PP-like"/>
</dbReference>
<protein>
    <submittedName>
        <fullName evidence="2">Metallophosphoesterase</fullName>
    </submittedName>
</protein>
<dbReference type="InterPro" id="IPR051918">
    <property type="entry name" value="STPP_CPPED1"/>
</dbReference>
<dbReference type="Gene3D" id="3.60.21.10">
    <property type="match status" value="1"/>
</dbReference>
<dbReference type="SUPFAM" id="SSF56300">
    <property type="entry name" value="Metallo-dependent phosphatases"/>
    <property type="match status" value="1"/>
</dbReference>
<dbReference type="Pfam" id="PF00149">
    <property type="entry name" value="Metallophos"/>
    <property type="match status" value="1"/>
</dbReference>
<dbReference type="Proteomes" id="UP000244956">
    <property type="component" value="Unassembled WGS sequence"/>
</dbReference>
<dbReference type="EMBL" id="QEWP01000003">
    <property type="protein sequence ID" value="PWE00556.1"/>
    <property type="molecule type" value="Genomic_DNA"/>
</dbReference>
<evidence type="ECO:0000259" key="1">
    <source>
        <dbReference type="Pfam" id="PF00149"/>
    </source>
</evidence>
<dbReference type="AlphaFoldDB" id="A0A2U2BBW3"/>
<keyword evidence="3" id="KW-1185">Reference proteome</keyword>
<dbReference type="GO" id="GO:0016787">
    <property type="term" value="F:hydrolase activity"/>
    <property type="evidence" value="ECO:0007669"/>
    <property type="project" value="InterPro"/>
</dbReference>
<organism evidence="2 3">
    <name type="scientific">Marinilabilia rubra</name>
    <dbReference type="NCBI Taxonomy" id="2162893"/>
    <lineage>
        <taxon>Bacteria</taxon>
        <taxon>Pseudomonadati</taxon>
        <taxon>Bacteroidota</taxon>
        <taxon>Bacteroidia</taxon>
        <taxon>Marinilabiliales</taxon>
        <taxon>Marinilabiliaceae</taxon>
        <taxon>Marinilabilia</taxon>
    </lineage>
</organism>
<comment type="caution">
    <text evidence="2">The sequence shown here is derived from an EMBL/GenBank/DDBJ whole genome shotgun (WGS) entry which is preliminary data.</text>
</comment>